<reference evidence="7 8" key="1">
    <citation type="journal article" date="2023" name="Nat. Commun.">
        <title>Origin of minicircular mitochondrial genomes in red algae.</title>
        <authorList>
            <person name="Lee Y."/>
            <person name="Cho C.H."/>
            <person name="Lee Y.M."/>
            <person name="Park S.I."/>
            <person name="Yang J.H."/>
            <person name="West J.A."/>
            <person name="Bhattacharya D."/>
            <person name="Yoon H.S."/>
        </authorList>
    </citation>
    <scope>NUCLEOTIDE SEQUENCE [LARGE SCALE GENOMIC DNA]</scope>
    <source>
        <strain evidence="7 8">CCMP1338</strain>
        <tissue evidence="7">Whole cell</tissue>
    </source>
</reference>
<sequence>MERVKQITVNAKKLLHVCGMRSEGDNVSRSLDGVTSDLDVEALAKGLLELIRELDQYLQSLLQSNKPASLLLQEEVARLEKDLTTKAELMKRTDDMITDAHTKIEKLKTQHTNALYNSSTS</sequence>
<accession>A0AAV8UVW2</accession>
<evidence type="ECO:0000256" key="4">
    <source>
        <dbReference type="ARBA" id="ARBA00023054"/>
    </source>
</evidence>
<evidence type="ECO:0000256" key="1">
    <source>
        <dbReference type="ARBA" id="ARBA00004123"/>
    </source>
</evidence>
<evidence type="ECO:0000256" key="5">
    <source>
        <dbReference type="ARBA" id="ARBA00023163"/>
    </source>
</evidence>
<organism evidence="7 8">
    <name type="scientific">Rhodosorus marinus</name>
    <dbReference type="NCBI Taxonomy" id="101924"/>
    <lineage>
        <taxon>Eukaryota</taxon>
        <taxon>Rhodophyta</taxon>
        <taxon>Stylonematophyceae</taxon>
        <taxon>Stylonematales</taxon>
        <taxon>Stylonemataceae</taxon>
        <taxon>Rhodosorus</taxon>
    </lineage>
</organism>
<comment type="similarity">
    <text evidence="2">Belongs to the Mediator complex subunit 28 family.</text>
</comment>
<evidence type="ECO:0000313" key="7">
    <source>
        <dbReference type="EMBL" id="KAJ8906595.1"/>
    </source>
</evidence>
<keyword evidence="8" id="KW-1185">Reference proteome</keyword>
<evidence type="ECO:0000256" key="6">
    <source>
        <dbReference type="ARBA" id="ARBA00023242"/>
    </source>
</evidence>
<comment type="subcellular location">
    <subcellularLocation>
        <location evidence="1">Nucleus</location>
    </subcellularLocation>
</comment>
<dbReference type="AlphaFoldDB" id="A0AAV8UVW2"/>
<evidence type="ECO:0000256" key="2">
    <source>
        <dbReference type="ARBA" id="ARBA00005571"/>
    </source>
</evidence>
<gene>
    <name evidence="7" type="ORF">NDN08_003088</name>
</gene>
<dbReference type="EMBL" id="JAMWBK010000003">
    <property type="protein sequence ID" value="KAJ8906595.1"/>
    <property type="molecule type" value="Genomic_DNA"/>
</dbReference>
<proteinExistence type="inferred from homology"/>
<protein>
    <submittedName>
        <fullName evidence="7">Uncharacterized protein</fullName>
    </submittedName>
</protein>
<name>A0AAV8UVW2_9RHOD</name>
<keyword evidence="4" id="KW-0175">Coiled coil</keyword>
<dbReference type="Pfam" id="PF11594">
    <property type="entry name" value="Med28"/>
    <property type="match status" value="1"/>
</dbReference>
<keyword evidence="3" id="KW-0805">Transcription regulation</keyword>
<evidence type="ECO:0000256" key="3">
    <source>
        <dbReference type="ARBA" id="ARBA00023015"/>
    </source>
</evidence>
<keyword evidence="5" id="KW-0804">Transcription</keyword>
<comment type="caution">
    <text evidence="7">The sequence shown here is derived from an EMBL/GenBank/DDBJ whole genome shotgun (WGS) entry which is preliminary data.</text>
</comment>
<evidence type="ECO:0000313" key="8">
    <source>
        <dbReference type="Proteomes" id="UP001157974"/>
    </source>
</evidence>
<dbReference type="Proteomes" id="UP001157974">
    <property type="component" value="Unassembled WGS sequence"/>
</dbReference>
<keyword evidence="6" id="KW-0539">Nucleus</keyword>
<dbReference type="GO" id="GO:0005634">
    <property type="term" value="C:nucleus"/>
    <property type="evidence" value="ECO:0007669"/>
    <property type="project" value="UniProtKB-SubCell"/>
</dbReference>
<dbReference type="InterPro" id="IPR021640">
    <property type="entry name" value="Mediator_Med28"/>
</dbReference>